<gene>
    <name evidence="3" type="ORF">CHLNCDRAFT_56980</name>
</gene>
<dbReference type="InterPro" id="IPR051557">
    <property type="entry name" value="NipSnap_domain"/>
</dbReference>
<organism evidence="4">
    <name type="scientific">Chlorella variabilis</name>
    <name type="common">Green alga</name>
    <dbReference type="NCBI Taxonomy" id="554065"/>
    <lineage>
        <taxon>Eukaryota</taxon>
        <taxon>Viridiplantae</taxon>
        <taxon>Chlorophyta</taxon>
        <taxon>core chlorophytes</taxon>
        <taxon>Trebouxiophyceae</taxon>
        <taxon>Chlorellales</taxon>
        <taxon>Chlorellaceae</taxon>
        <taxon>Chlorella clade</taxon>
        <taxon>Chlorella</taxon>
    </lineage>
</organism>
<dbReference type="GO" id="GO:0005739">
    <property type="term" value="C:mitochondrion"/>
    <property type="evidence" value="ECO:0007669"/>
    <property type="project" value="TreeGrafter"/>
</dbReference>
<dbReference type="OMA" id="WYESADH"/>
<dbReference type="InParanoid" id="E1Z6F1"/>
<dbReference type="InterPro" id="IPR012577">
    <property type="entry name" value="NIPSNAP"/>
</dbReference>
<dbReference type="eggNOG" id="KOG2883">
    <property type="taxonomic scope" value="Eukaryota"/>
</dbReference>
<evidence type="ECO:0000256" key="1">
    <source>
        <dbReference type="ARBA" id="ARBA00005291"/>
    </source>
</evidence>
<dbReference type="EMBL" id="GL433837">
    <property type="protein sequence ID" value="EFN58636.1"/>
    <property type="molecule type" value="Genomic_DNA"/>
</dbReference>
<reference evidence="3 4" key="1">
    <citation type="journal article" date="2010" name="Plant Cell">
        <title>The Chlorella variabilis NC64A genome reveals adaptation to photosymbiosis, coevolution with viruses, and cryptic sex.</title>
        <authorList>
            <person name="Blanc G."/>
            <person name="Duncan G."/>
            <person name="Agarkova I."/>
            <person name="Borodovsky M."/>
            <person name="Gurnon J."/>
            <person name="Kuo A."/>
            <person name="Lindquist E."/>
            <person name="Lucas S."/>
            <person name="Pangilinan J."/>
            <person name="Polle J."/>
            <person name="Salamov A."/>
            <person name="Terry A."/>
            <person name="Yamada T."/>
            <person name="Dunigan D.D."/>
            <person name="Grigoriev I.V."/>
            <person name="Claverie J.M."/>
            <person name="Van Etten J.L."/>
        </authorList>
    </citation>
    <scope>NUCLEOTIDE SEQUENCE [LARGE SCALE GENOMIC DNA]</scope>
    <source>
        <strain evidence="3 4">NC64A</strain>
    </source>
</reference>
<dbReference type="SUPFAM" id="SSF54909">
    <property type="entry name" value="Dimeric alpha+beta barrel"/>
    <property type="match status" value="2"/>
</dbReference>
<dbReference type="RefSeq" id="XP_005850738.1">
    <property type="nucleotide sequence ID" value="XM_005850676.1"/>
</dbReference>
<keyword evidence="4" id="KW-1185">Reference proteome</keyword>
<sequence length="256" mass="28273">MLRAAARSSVGQALCRGLATLPADHTGLLELRQYTMKPEGIKEFLRLTTETVELRKSLLPFLGMFTCDTGGVLNRVVHFYWYRDFDHRDTHRAASGSNAEWQDGYLAHSRRCLSQQESSIFVPTAGVMAAAGAAPVQDFAAPVEQAKKPALYELRQYQLKPGYDGVPKLVAAFQQGIPHKVAADKQGSLVFFGHTEVGMLNSVIELWRYPSAQACHDARKAARGVPEWRDCIAAVTPGVEHFSSSFMQPCAFSPMQ</sequence>
<comment type="similarity">
    <text evidence="1">Belongs to the NipSnap family.</text>
</comment>
<dbReference type="GeneID" id="17357987"/>
<dbReference type="InterPro" id="IPR011008">
    <property type="entry name" value="Dimeric_a/b-barrel"/>
</dbReference>
<name>E1Z6F1_CHLVA</name>
<evidence type="ECO:0000313" key="4">
    <source>
        <dbReference type="Proteomes" id="UP000008141"/>
    </source>
</evidence>
<dbReference type="Pfam" id="PF07978">
    <property type="entry name" value="NIPSNAP"/>
    <property type="match status" value="2"/>
</dbReference>
<dbReference type="KEGG" id="cvr:CHLNCDRAFT_56980"/>
<proteinExistence type="inferred from homology"/>
<evidence type="ECO:0000313" key="3">
    <source>
        <dbReference type="EMBL" id="EFN58636.1"/>
    </source>
</evidence>
<feature type="domain" description="NIPSNAP" evidence="2">
    <location>
        <begin position="152"/>
        <end position="254"/>
    </location>
</feature>
<dbReference type="GO" id="GO:0000423">
    <property type="term" value="P:mitophagy"/>
    <property type="evidence" value="ECO:0007669"/>
    <property type="project" value="UniProtKB-ARBA"/>
</dbReference>
<dbReference type="PANTHER" id="PTHR21017:SF17">
    <property type="entry name" value="PROTEIN NIPSNAP"/>
    <property type="match status" value="1"/>
</dbReference>
<dbReference type="OrthoDB" id="10262843at2759"/>
<accession>E1Z6F1</accession>
<feature type="domain" description="NIPSNAP" evidence="2">
    <location>
        <begin position="30"/>
        <end position="125"/>
    </location>
</feature>
<evidence type="ECO:0000259" key="2">
    <source>
        <dbReference type="Pfam" id="PF07978"/>
    </source>
</evidence>
<dbReference type="Proteomes" id="UP000008141">
    <property type="component" value="Unassembled WGS sequence"/>
</dbReference>
<dbReference type="Gene3D" id="3.30.70.100">
    <property type="match status" value="2"/>
</dbReference>
<dbReference type="STRING" id="554065.E1Z6F1"/>
<protein>
    <recommendedName>
        <fullName evidence="2">NIPSNAP domain-containing protein</fullName>
    </recommendedName>
</protein>
<dbReference type="PANTHER" id="PTHR21017">
    <property type="entry name" value="NIPSNAP-RELATED"/>
    <property type="match status" value="1"/>
</dbReference>
<dbReference type="AlphaFoldDB" id="E1Z6F1"/>